<dbReference type="GO" id="GO:0004089">
    <property type="term" value="F:carbonate dehydratase activity"/>
    <property type="evidence" value="ECO:0007669"/>
    <property type="project" value="UniProtKB-EC"/>
</dbReference>
<keyword evidence="5" id="KW-0456">Lyase</keyword>
<dbReference type="InterPro" id="IPR001765">
    <property type="entry name" value="Carbonic_anhydrase"/>
</dbReference>
<evidence type="ECO:0000256" key="3">
    <source>
        <dbReference type="ARBA" id="ARBA00022723"/>
    </source>
</evidence>
<dbReference type="SUPFAM" id="SSF53056">
    <property type="entry name" value="beta-carbonic anhydrase, cab"/>
    <property type="match status" value="1"/>
</dbReference>
<feature type="binding site" evidence="9">
    <location>
        <position position="44"/>
    </location>
    <ligand>
        <name>Zn(2+)</name>
        <dbReference type="ChEBI" id="CHEBI:29105"/>
    </ligand>
</feature>
<accession>A0A9X3FHQ0</accession>
<dbReference type="EC" id="4.2.1.1" evidence="2"/>
<feature type="binding site" evidence="9">
    <location>
        <position position="98"/>
    </location>
    <ligand>
        <name>Zn(2+)</name>
        <dbReference type="ChEBI" id="CHEBI:29105"/>
    </ligand>
</feature>
<dbReference type="Pfam" id="PF00484">
    <property type="entry name" value="Pro_CA"/>
    <property type="match status" value="1"/>
</dbReference>
<dbReference type="SMART" id="SM00947">
    <property type="entry name" value="Pro_CA"/>
    <property type="match status" value="1"/>
</dbReference>
<feature type="binding site" evidence="9">
    <location>
        <position position="101"/>
    </location>
    <ligand>
        <name>Zn(2+)</name>
        <dbReference type="ChEBI" id="CHEBI:29105"/>
    </ligand>
</feature>
<keyword evidence="4 9" id="KW-0862">Zinc</keyword>
<comment type="similarity">
    <text evidence="1">Belongs to the beta-class carbonic anhydrase family.</text>
</comment>
<evidence type="ECO:0000313" key="11">
    <source>
        <dbReference type="Proteomes" id="UP001145087"/>
    </source>
</evidence>
<name>A0A9X3FHQ0_9BACT</name>
<dbReference type="Proteomes" id="UP001145087">
    <property type="component" value="Unassembled WGS sequence"/>
</dbReference>
<comment type="caution">
    <text evidence="10">The sequence shown here is derived from an EMBL/GenBank/DDBJ whole genome shotgun (WGS) entry which is preliminary data.</text>
</comment>
<keyword evidence="3 9" id="KW-0479">Metal-binding</keyword>
<gene>
    <name evidence="10" type="ORF">OU798_23570</name>
</gene>
<evidence type="ECO:0000256" key="7">
    <source>
        <dbReference type="ARBA" id="ARBA00048348"/>
    </source>
</evidence>
<comment type="cofactor">
    <cofactor evidence="9">
        <name>Zn(2+)</name>
        <dbReference type="ChEBI" id="CHEBI:29105"/>
    </cofactor>
    <text evidence="9">Binds 1 zinc ion per subunit.</text>
</comment>
<dbReference type="AlphaFoldDB" id="A0A9X3FHQ0"/>
<evidence type="ECO:0000256" key="9">
    <source>
        <dbReference type="PIRSR" id="PIRSR601765-1"/>
    </source>
</evidence>
<proteinExistence type="inferred from homology"/>
<dbReference type="PANTHER" id="PTHR11002">
    <property type="entry name" value="CARBONIC ANHYDRASE"/>
    <property type="match status" value="1"/>
</dbReference>
<protein>
    <recommendedName>
        <fullName evidence="6">Carbonic anhydrase 2</fullName>
        <ecNumber evidence="2">4.2.1.1</ecNumber>
    </recommendedName>
    <alternativeName>
        <fullName evidence="8">Carbonate dehydratase 2</fullName>
    </alternativeName>
</protein>
<dbReference type="PANTHER" id="PTHR11002:SF76">
    <property type="entry name" value="CARBONIC ANHYDRASE"/>
    <property type="match status" value="1"/>
</dbReference>
<dbReference type="GO" id="GO:0008270">
    <property type="term" value="F:zinc ion binding"/>
    <property type="evidence" value="ECO:0007669"/>
    <property type="project" value="InterPro"/>
</dbReference>
<evidence type="ECO:0000256" key="4">
    <source>
        <dbReference type="ARBA" id="ARBA00022833"/>
    </source>
</evidence>
<evidence type="ECO:0000256" key="1">
    <source>
        <dbReference type="ARBA" id="ARBA00006217"/>
    </source>
</evidence>
<dbReference type="RefSeq" id="WP_343335673.1">
    <property type="nucleotide sequence ID" value="NZ_JAPOHD010000068.1"/>
</dbReference>
<feature type="binding site" evidence="9">
    <location>
        <position position="42"/>
    </location>
    <ligand>
        <name>Zn(2+)</name>
        <dbReference type="ChEBI" id="CHEBI:29105"/>
    </ligand>
</feature>
<keyword evidence="11" id="KW-1185">Reference proteome</keyword>
<evidence type="ECO:0000256" key="6">
    <source>
        <dbReference type="ARBA" id="ARBA00039351"/>
    </source>
</evidence>
<sequence>MKSFDQIILANKHWAQEKKNIDPDYFKNLSLGQAPKYLWIGCSDSRIPEHEITNSEPGELFVHRNIANLVIDNDTNLMSVLKYAIDYLKVKHIVVCGHYYCGGVKAAYDDMNEEYIGSWISDVKHTHKASIDELNKLDNEEEKLHRLAELNVLHQINKLDTNAIIKHAREHGQRIFLHGWIFDIASGELKVLKEINPDD</sequence>
<evidence type="ECO:0000256" key="8">
    <source>
        <dbReference type="ARBA" id="ARBA00082533"/>
    </source>
</evidence>
<organism evidence="10 11">
    <name type="scientific">Draconibacterium aestuarii</name>
    <dbReference type="NCBI Taxonomy" id="2998507"/>
    <lineage>
        <taxon>Bacteria</taxon>
        <taxon>Pseudomonadati</taxon>
        <taxon>Bacteroidota</taxon>
        <taxon>Bacteroidia</taxon>
        <taxon>Marinilabiliales</taxon>
        <taxon>Prolixibacteraceae</taxon>
        <taxon>Draconibacterium</taxon>
    </lineage>
</organism>
<evidence type="ECO:0000313" key="10">
    <source>
        <dbReference type="EMBL" id="MCY1723350.1"/>
    </source>
</evidence>
<dbReference type="Gene3D" id="3.40.1050.10">
    <property type="entry name" value="Carbonic anhydrase"/>
    <property type="match status" value="1"/>
</dbReference>
<dbReference type="EMBL" id="JAPOHD010000068">
    <property type="protein sequence ID" value="MCY1723350.1"/>
    <property type="molecule type" value="Genomic_DNA"/>
</dbReference>
<evidence type="ECO:0000256" key="2">
    <source>
        <dbReference type="ARBA" id="ARBA00012925"/>
    </source>
</evidence>
<evidence type="ECO:0000256" key="5">
    <source>
        <dbReference type="ARBA" id="ARBA00023239"/>
    </source>
</evidence>
<reference evidence="10" key="1">
    <citation type="submission" date="2022-11" db="EMBL/GenBank/DDBJ databases">
        <title>Marilongibacter aestuarii gen. nov., sp. nov., isolated from tidal flat sediment.</title>
        <authorList>
            <person name="Jiayan W."/>
        </authorList>
    </citation>
    <scope>NUCLEOTIDE SEQUENCE</scope>
    <source>
        <strain evidence="10">Z1-6</strain>
    </source>
</reference>
<comment type="catalytic activity">
    <reaction evidence="7">
        <text>hydrogencarbonate + H(+) = CO2 + H2O</text>
        <dbReference type="Rhea" id="RHEA:10748"/>
        <dbReference type="ChEBI" id="CHEBI:15377"/>
        <dbReference type="ChEBI" id="CHEBI:15378"/>
        <dbReference type="ChEBI" id="CHEBI:16526"/>
        <dbReference type="ChEBI" id="CHEBI:17544"/>
        <dbReference type="EC" id="4.2.1.1"/>
    </reaction>
</comment>
<dbReference type="InterPro" id="IPR036874">
    <property type="entry name" value="Carbonic_anhydrase_sf"/>
</dbReference>
<dbReference type="FunFam" id="3.40.1050.10:FF:000001">
    <property type="entry name" value="Carbonic anhydrase"/>
    <property type="match status" value="1"/>
</dbReference>
<dbReference type="CDD" id="cd00883">
    <property type="entry name" value="beta_CA_cladeA"/>
    <property type="match status" value="1"/>
</dbReference>